<evidence type="ECO:0000313" key="2">
    <source>
        <dbReference type="EMBL" id="ETX00432.1"/>
    </source>
</evidence>
<dbReference type="SUPFAM" id="SSF89796">
    <property type="entry name" value="CoA-transferase family III (CaiB/BaiF)"/>
    <property type="match status" value="1"/>
</dbReference>
<dbReference type="InterPro" id="IPR044855">
    <property type="entry name" value="CoA-Trfase_III_dom3_sf"/>
</dbReference>
<dbReference type="HOGENOM" id="CLU_033975_0_0_7"/>
<dbReference type="PANTHER" id="PTHR48207:SF4">
    <property type="entry name" value="BLL6097 PROTEIN"/>
    <property type="match status" value="1"/>
</dbReference>
<dbReference type="AlphaFoldDB" id="W4LSN6"/>
<accession>W4LSN6</accession>
<name>W4LSN6_ENTF1</name>
<keyword evidence="3" id="KW-1185">Reference proteome</keyword>
<proteinExistence type="predicted"/>
<protein>
    <submittedName>
        <fullName evidence="2">Acetyl-CoA acetyltransferase</fullName>
    </submittedName>
</protein>
<dbReference type="Gene3D" id="3.40.50.10540">
    <property type="entry name" value="Crotonobetainyl-coa:carnitine coa-transferase, domain 1"/>
    <property type="match status" value="1"/>
</dbReference>
<dbReference type="EMBL" id="AZHW01000338">
    <property type="protein sequence ID" value="ETX00432.1"/>
    <property type="molecule type" value="Genomic_DNA"/>
</dbReference>
<dbReference type="InterPro" id="IPR003673">
    <property type="entry name" value="CoA-Trfase_fam_III"/>
</dbReference>
<dbReference type="InterPro" id="IPR050483">
    <property type="entry name" value="CoA-transferase_III_domain"/>
</dbReference>
<dbReference type="Proteomes" id="UP000019141">
    <property type="component" value="Unassembled WGS sequence"/>
</dbReference>
<evidence type="ECO:0000313" key="3">
    <source>
        <dbReference type="Proteomes" id="UP000019141"/>
    </source>
</evidence>
<reference evidence="2 3" key="1">
    <citation type="journal article" date="2014" name="Nature">
        <title>An environmental bacterial taxon with a large and distinct metabolic repertoire.</title>
        <authorList>
            <person name="Wilson M.C."/>
            <person name="Mori T."/>
            <person name="Ruckert C."/>
            <person name="Uria A.R."/>
            <person name="Helf M.J."/>
            <person name="Takada K."/>
            <person name="Gernert C."/>
            <person name="Steffens U.A."/>
            <person name="Heycke N."/>
            <person name="Schmitt S."/>
            <person name="Rinke C."/>
            <person name="Helfrich E.J."/>
            <person name="Brachmann A.O."/>
            <person name="Gurgui C."/>
            <person name="Wakimoto T."/>
            <person name="Kracht M."/>
            <person name="Crusemann M."/>
            <person name="Hentschel U."/>
            <person name="Abe I."/>
            <person name="Matsunaga S."/>
            <person name="Kalinowski J."/>
            <person name="Takeyama H."/>
            <person name="Piel J."/>
        </authorList>
    </citation>
    <scope>NUCLEOTIDE SEQUENCE [LARGE SCALE GENOMIC DNA]</scope>
    <source>
        <strain evidence="3">TSY1</strain>
    </source>
</reference>
<evidence type="ECO:0000256" key="1">
    <source>
        <dbReference type="ARBA" id="ARBA00022679"/>
    </source>
</evidence>
<dbReference type="Pfam" id="PF02515">
    <property type="entry name" value="CoA_transf_3"/>
    <property type="match status" value="1"/>
</dbReference>
<gene>
    <name evidence="2" type="ORF">ETSY1_11180</name>
</gene>
<dbReference type="GO" id="GO:0008410">
    <property type="term" value="F:CoA-transferase activity"/>
    <property type="evidence" value="ECO:0007669"/>
    <property type="project" value="TreeGrafter"/>
</dbReference>
<organism evidence="2 3">
    <name type="scientific">Entotheonella factor</name>
    <dbReference type="NCBI Taxonomy" id="1429438"/>
    <lineage>
        <taxon>Bacteria</taxon>
        <taxon>Pseudomonadati</taxon>
        <taxon>Nitrospinota/Tectimicrobiota group</taxon>
        <taxon>Candidatus Tectimicrobiota</taxon>
        <taxon>Candidatus Entotheonellia</taxon>
        <taxon>Candidatus Entotheonellales</taxon>
        <taxon>Candidatus Entotheonellaceae</taxon>
        <taxon>Candidatus Entotheonella</taxon>
    </lineage>
</organism>
<dbReference type="PANTHER" id="PTHR48207">
    <property type="entry name" value="SUCCINATE--HYDROXYMETHYLGLUTARATE COA-TRANSFERASE"/>
    <property type="match status" value="1"/>
</dbReference>
<dbReference type="Gene3D" id="3.30.1540.10">
    <property type="entry name" value="formyl-coa transferase, domain 3"/>
    <property type="match status" value="1"/>
</dbReference>
<keyword evidence="1" id="KW-0808">Transferase</keyword>
<dbReference type="InterPro" id="IPR023606">
    <property type="entry name" value="CoA-Trfase_III_dom_1_sf"/>
</dbReference>
<dbReference type="PATRIC" id="fig|1429438.4.peg.2265"/>
<comment type="caution">
    <text evidence="2">The sequence shown here is derived from an EMBL/GenBank/DDBJ whole genome shotgun (WGS) entry which is preliminary data.</text>
</comment>
<sequence length="399" mass="43671">MPGPLDGIRVIDMTTVLLGPYGTQILGDMGADVIKVEAPPTGDIARNMGAVRNPGMGGSYLNVNRNKRSIALDLKQDEAKAVLQRLIPTADVFVHNMRPQAIGRLGFSYEAVAGLKPDIVYVGAYGYGQQGPYRSRPAYDDAIQAASGLASLFKRQDGQARYVPATVADKIVGLTLSQAVAMALVHKERTGEGQFVEVPMLETLVSFNLVEHINGGAYDPPIGKMGYQRVVTSARRPFPTKDGYVCILPYNDKQWLNFFTVVGRPEMMEDPRFATYPARVHTIDELYGFIASVTPEKTTAEWVEICEQAEIPSMPVVDIEDLMEDEHLQAVGMFEKHHHPSEGDTVLVRPPVQFSKSPGSIRRHAPGFGEHGMEVLRELGYDEVAIAEMQASGALITEG</sequence>